<accession>A0A6U4JEK2</accession>
<gene>
    <name evidence="14" type="ORF">PPAR1163_LOCUS23329</name>
    <name evidence="15" type="ORF">PPAR1163_LOCUS23331</name>
</gene>
<dbReference type="Pfam" id="PF01035">
    <property type="entry name" value="DNA_binding_1"/>
    <property type="match status" value="2"/>
</dbReference>
<comment type="catalytic activity">
    <reaction evidence="11">
        <text>a 6-O-methyl-2'-deoxyguanosine in DNA + L-cysteinyl-[protein] = S-methyl-L-cysteinyl-[protein] + a 2'-deoxyguanosine in DNA</text>
        <dbReference type="Rhea" id="RHEA:24000"/>
        <dbReference type="Rhea" id="RHEA-COMP:10131"/>
        <dbReference type="Rhea" id="RHEA-COMP:10132"/>
        <dbReference type="Rhea" id="RHEA-COMP:11367"/>
        <dbReference type="Rhea" id="RHEA-COMP:11368"/>
        <dbReference type="ChEBI" id="CHEBI:29950"/>
        <dbReference type="ChEBI" id="CHEBI:82612"/>
        <dbReference type="ChEBI" id="CHEBI:85445"/>
        <dbReference type="ChEBI" id="CHEBI:85448"/>
        <dbReference type="EC" id="2.1.1.63"/>
    </reaction>
</comment>
<evidence type="ECO:0000256" key="2">
    <source>
        <dbReference type="ARBA" id="ARBA00008711"/>
    </source>
</evidence>
<organism evidence="15">
    <name type="scientific">Phaeomonas parva</name>
    <dbReference type="NCBI Taxonomy" id="124430"/>
    <lineage>
        <taxon>Eukaryota</taxon>
        <taxon>Sar</taxon>
        <taxon>Stramenopiles</taxon>
        <taxon>Ochrophyta</taxon>
        <taxon>Pinguiophyceae</taxon>
        <taxon>Pinguiochrysidales</taxon>
        <taxon>Pinguiochrysidaceae</taxon>
        <taxon>Phaeomonas</taxon>
    </lineage>
</organism>
<evidence type="ECO:0000256" key="1">
    <source>
        <dbReference type="ARBA" id="ARBA00001286"/>
    </source>
</evidence>
<keyword evidence="6" id="KW-0808">Transferase</keyword>
<dbReference type="PROSITE" id="PS00374">
    <property type="entry name" value="MGMT"/>
    <property type="match status" value="1"/>
</dbReference>
<feature type="region of interest" description="Disordered" evidence="12">
    <location>
        <begin position="1"/>
        <end position="22"/>
    </location>
</feature>
<dbReference type="PANTHER" id="PTHR10815">
    <property type="entry name" value="METHYLATED-DNA--PROTEIN-CYSTEINE METHYLTRANSFERASE"/>
    <property type="match status" value="1"/>
</dbReference>
<evidence type="ECO:0000256" key="3">
    <source>
        <dbReference type="ARBA" id="ARBA00011918"/>
    </source>
</evidence>
<dbReference type="InterPro" id="IPR001497">
    <property type="entry name" value="MethylDNA_cys_MeTrfase_AS"/>
</dbReference>
<name>A0A6U4JEK2_9STRA</name>
<feature type="domain" description="Methylated-DNA-[protein]-cysteine S-methyltransferase DNA binding" evidence="13">
    <location>
        <begin position="42"/>
        <end position="80"/>
    </location>
</feature>
<dbReference type="Gene3D" id="1.10.10.10">
    <property type="entry name" value="Winged helix-like DNA-binding domain superfamily/Winged helix DNA-binding domain"/>
    <property type="match status" value="2"/>
</dbReference>
<dbReference type="CDD" id="cd06445">
    <property type="entry name" value="ATase"/>
    <property type="match status" value="1"/>
</dbReference>
<sequence>MAPEPRRQRKPAVKTERGVKAPAAAAELPVEMAGKNLKVTAFRLRVLAACAAIPPGRVASYGEIAARLRSSARAVGKALSLSLPPRPEPKPKPKTRPKPNPPPHPIGGALRRNPFAPTVPCHRVVAATGHIGGFSGVWDKAAKPTCGPPAKKIKLLKGEGVAFTAMPEHKVQASCFVQAEEDLDVAAGEEIVRRCMAQTGIKIA</sequence>
<keyword evidence="7" id="KW-0227">DNA damage</keyword>
<evidence type="ECO:0000256" key="6">
    <source>
        <dbReference type="ARBA" id="ARBA00022679"/>
    </source>
</evidence>
<evidence type="ECO:0000259" key="13">
    <source>
        <dbReference type="Pfam" id="PF01035"/>
    </source>
</evidence>
<dbReference type="AlphaFoldDB" id="A0A6U4JEK2"/>
<dbReference type="GO" id="GO:0032259">
    <property type="term" value="P:methylation"/>
    <property type="evidence" value="ECO:0007669"/>
    <property type="project" value="UniProtKB-KW"/>
</dbReference>
<dbReference type="EMBL" id="HBGJ01036999">
    <property type="protein sequence ID" value="CAD9264913.1"/>
    <property type="molecule type" value="Transcribed_RNA"/>
</dbReference>
<dbReference type="InterPro" id="IPR036217">
    <property type="entry name" value="MethylDNA_cys_MeTrfase_DNAb"/>
</dbReference>
<proteinExistence type="inferred from homology"/>
<dbReference type="PANTHER" id="PTHR10815:SF13">
    <property type="entry name" value="METHYLATED-DNA--PROTEIN-CYSTEINE METHYLTRANSFERASE"/>
    <property type="match status" value="1"/>
</dbReference>
<comment type="similarity">
    <text evidence="2">Belongs to the MGMT family.</text>
</comment>
<keyword evidence="8" id="KW-0234">DNA repair</keyword>
<dbReference type="InterPro" id="IPR014048">
    <property type="entry name" value="MethylDNA_cys_MeTrfase_DNA-bd"/>
</dbReference>
<dbReference type="GO" id="GO:0006281">
    <property type="term" value="P:DNA repair"/>
    <property type="evidence" value="ECO:0007669"/>
    <property type="project" value="UniProtKB-KW"/>
</dbReference>
<dbReference type="EMBL" id="HBGJ01037001">
    <property type="protein sequence ID" value="CAD9264915.1"/>
    <property type="molecule type" value="Transcribed_RNA"/>
</dbReference>
<keyword evidence="5" id="KW-0489">Methyltransferase</keyword>
<dbReference type="GO" id="GO:0003908">
    <property type="term" value="F:methylated-DNA-[protein]-cysteine S-methyltransferase activity"/>
    <property type="evidence" value="ECO:0007669"/>
    <property type="project" value="UniProtKB-EC"/>
</dbReference>
<comment type="catalytic activity">
    <reaction evidence="1">
        <text>a 4-O-methyl-thymidine in DNA + L-cysteinyl-[protein] = a thymidine in DNA + S-methyl-L-cysteinyl-[protein]</text>
        <dbReference type="Rhea" id="RHEA:53428"/>
        <dbReference type="Rhea" id="RHEA-COMP:10131"/>
        <dbReference type="Rhea" id="RHEA-COMP:10132"/>
        <dbReference type="Rhea" id="RHEA-COMP:13555"/>
        <dbReference type="Rhea" id="RHEA-COMP:13556"/>
        <dbReference type="ChEBI" id="CHEBI:29950"/>
        <dbReference type="ChEBI" id="CHEBI:82612"/>
        <dbReference type="ChEBI" id="CHEBI:137386"/>
        <dbReference type="ChEBI" id="CHEBI:137387"/>
        <dbReference type="EC" id="2.1.1.63"/>
    </reaction>
</comment>
<evidence type="ECO:0000256" key="4">
    <source>
        <dbReference type="ARBA" id="ARBA00015377"/>
    </source>
</evidence>
<protein>
    <recommendedName>
        <fullName evidence="4">Methylated-DNA--protein-cysteine methyltransferase</fullName>
        <ecNumber evidence="3">2.1.1.63</ecNumber>
    </recommendedName>
    <alternativeName>
        <fullName evidence="9">6-O-methylguanine-DNA methyltransferase</fullName>
    </alternativeName>
    <alternativeName>
        <fullName evidence="10">O-6-methylguanine-DNA-alkyltransferase</fullName>
    </alternativeName>
</protein>
<evidence type="ECO:0000256" key="12">
    <source>
        <dbReference type="SAM" id="MobiDB-lite"/>
    </source>
</evidence>
<dbReference type="EC" id="2.1.1.63" evidence="3"/>
<evidence type="ECO:0000256" key="10">
    <source>
        <dbReference type="ARBA" id="ARBA00031621"/>
    </source>
</evidence>
<evidence type="ECO:0000256" key="5">
    <source>
        <dbReference type="ARBA" id="ARBA00022603"/>
    </source>
</evidence>
<feature type="domain" description="Methylated-DNA-[protein]-cysteine S-methyltransferase DNA binding" evidence="13">
    <location>
        <begin position="106"/>
        <end position="160"/>
    </location>
</feature>
<evidence type="ECO:0000256" key="9">
    <source>
        <dbReference type="ARBA" id="ARBA00030795"/>
    </source>
</evidence>
<dbReference type="InterPro" id="IPR036388">
    <property type="entry name" value="WH-like_DNA-bd_sf"/>
</dbReference>
<feature type="region of interest" description="Disordered" evidence="12">
    <location>
        <begin position="77"/>
        <end position="113"/>
    </location>
</feature>
<evidence type="ECO:0000256" key="7">
    <source>
        <dbReference type="ARBA" id="ARBA00022763"/>
    </source>
</evidence>
<evidence type="ECO:0000313" key="15">
    <source>
        <dbReference type="EMBL" id="CAD9264915.1"/>
    </source>
</evidence>
<reference evidence="15" key="1">
    <citation type="submission" date="2021-01" db="EMBL/GenBank/DDBJ databases">
        <authorList>
            <person name="Corre E."/>
            <person name="Pelletier E."/>
            <person name="Niang G."/>
            <person name="Scheremetjew M."/>
            <person name="Finn R."/>
            <person name="Kale V."/>
            <person name="Holt S."/>
            <person name="Cochrane G."/>
            <person name="Meng A."/>
            <person name="Brown T."/>
            <person name="Cohen L."/>
        </authorList>
    </citation>
    <scope>NUCLEOTIDE SEQUENCE</scope>
    <source>
        <strain evidence="15">CCMP2877</strain>
    </source>
</reference>
<evidence type="ECO:0000256" key="11">
    <source>
        <dbReference type="ARBA" id="ARBA00049348"/>
    </source>
</evidence>
<dbReference type="SUPFAM" id="SSF46767">
    <property type="entry name" value="Methylated DNA-protein cysteine methyltransferase, C-terminal domain"/>
    <property type="match status" value="2"/>
</dbReference>
<evidence type="ECO:0000313" key="14">
    <source>
        <dbReference type="EMBL" id="CAD9264913.1"/>
    </source>
</evidence>
<evidence type="ECO:0000256" key="8">
    <source>
        <dbReference type="ARBA" id="ARBA00023204"/>
    </source>
</evidence>